<dbReference type="AlphaFoldDB" id="A0AAV2GLH2"/>
<name>A0AAV2GLH2_9ROSI</name>
<sequence length="120" mass="13864">MIFKSSPPPPRHRDPQPPDCWRARVTLEDLLPALLLYDDLPPPPRIPPRLTLPHSTSRRLLWYGENDIYLSSKDGWLLVTRPKPCAPIELYLLNPITKSTVALPPIPFRARHDRRPQLLP</sequence>
<protein>
    <submittedName>
        <fullName evidence="1">Uncharacterized protein</fullName>
    </submittedName>
</protein>
<evidence type="ECO:0000313" key="1">
    <source>
        <dbReference type="EMBL" id="CAL1411331.1"/>
    </source>
</evidence>
<proteinExistence type="predicted"/>
<organism evidence="1 2">
    <name type="scientific">Linum trigynum</name>
    <dbReference type="NCBI Taxonomy" id="586398"/>
    <lineage>
        <taxon>Eukaryota</taxon>
        <taxon>Viridiplantae</taxon>
        <taxon>Streptophyta</taxon>
        <taxon>Embryophyta</taxon>
        <taxon>Tracheophyta</taxon>
        <taxon>Spermatophyta</taxon>
        <taxon>Magnoliopsida</taxon>
        <taxon>eudicotyledons</taxon>
        <taxon>Gunneridae</taxon>
        <taxon>Pentapetalae</taxon>
        <taxon>rosids</taxon>
        <taxon>fabids</taxon>
        <taxon>Malpighiales</taxon>
        <taxon>Linaceae</taxon>
        <taxon>Linum</taxon>
    </lineage>
</organism>
<reference evidence="1 2" key="1">
    <citation type="submission" date="2024-04" db="EMBL/GenBank/DDBJ databases">
        <authorList>
            <person name="Fracassetti M."/>
        </authorList>
    </citation>
    <scope>NUCLEOTIDE SEQUENCE [LARGE SCALE GENOMIC DNA]</scope>
</reference>
<dbReference type="EMBL" id="OZ034822">
    <property type="protein sequence ID" value="CAL1411331.1"/>
    <property type="molecule type" value="Genomic_DNA"/>
</dbReference>
<keyword evidence="2" id="KW-1185">Reference proteome</keyword>
<evidence type="ECO:0000313" key="2">
    <source>
        <dbReference type="Proteomes" id="UP001497516"/>
    </source>
</evidence>
<dbReference type="Proteomes" id="UP001497516">
    <property type="component" value="Chromosome 9"/>
</dbReference>
<gene>
    <name evidence="1" type="ORF">LTRI10_LOCUS50697</name>
</gene>
<accession>A0AAV2GLH2</accession>